<keyword evidence="3" id="KW-0964">Secreted</keyword>
<dbReference type="Proteomes" id="UP000677054">
    <property type="component" value="Unassembled WGS sequence"/>
</dbReference>
<proteinExistence type="predicted"/>
<dbReference type="InterPro" id="IPR033113">
    <property type="entry name" value="PLA2_histidine"/>
</dbReference>
<feature type="domain" description="Phospholipase A2-like central" evidence="7">
    <location>
        <begin position="315"/>
        <end position="409"/>
    </location>
</feature>
<gene>
    <name evidence="8" type="ORF">DSTB1V02_LOCUS8488</name>
</gene>
<accession>A0A7R8XDQ3</accession>
<feature type="domain" description="Phospholipase A2-like central" evidence="7">
    <location>
        <begin position="108"/>
        <end position="202"/>
    </location>
</feature>
<evidence type="ECO:0000256" key="1">
    <source>
        <dbReference type="ARBA" id="ARBA00001913"/>
    </source>
</evidence>
<evidence type="ECO:0000256" key="4">
    <source>
        <dbReference type="ARBA" id="ARBA00022963"/>
    </source>
</evidence>
<dbReference type="PANTHER" id="PTHR12253">
    <property type="entry name" value="RH14732P"/>
    <property type="match status" value="1"/>
</dbReference>
<protein>
    <recommendedName>
        <fullName evidence="7">Phospholipase A2-like central domain-containing protein</fullName>
    </recommendedName>
</protein>
<dbReference type="EMBL" id="CAJPEV010001948">
    <property type="protein sequence ID" value="CAG0895022.1"/>
    <property type="molecule type" value="Genomic_DNA"/>
</dbReference>
<dbReference type="AlphaFoldDB" id="A0A7R8XDQ3"/>
<dbReference type="GO" id="GO:0004623">
    <property type="term" value="F:phospholipase A2 activity"/>
    <property type="evidence" value="ECO:0007669"/>
    <property type="project" value="InterPro"/>
</dbReference>
<dbReference type="Pfam" id="PF05826">
    <property type="entry name" value="Phospholip_A2_2"/>
    <property type="match status" value="3"/>
</dbReference>
<sequence length="778" mass="85353">MVGKGFPLAAVIVAACVLEFARSALVAHYYLVTVVTFDTSGSSVACTIYDDMTLPQRDSHLASLTAAGYTGTAVDFETILQDIDNCTQSTPGKIDSTKNGFSVFVAIKPGTRWCGSGDKADSFDNLGKESQVDRCCRAHDFCPIYISSKTTKYGLYNSNSFTMSHCDCDTHFKNCLKKLGTSKADSTGKTLFDVLKASCVQFKSGTNSTGGCSLDDYNCQVANITLVQQSPVSYKNSRWIWRDFLNTRTALNFATILQDIHDDPPGHPRRSSRTSTTAPRPPPGKMDSSKNGSSVFEAIKPGEGIEEGKKLTFGFPGNVWCGFGDIATSFDNLGKESQVDRCRRAHDFCPIYIPCGSTKYGITNSNSFSVTHCDCDASLRSCLKKLGTPKANGTRKTLFDLLKASCVQFKNGTNSTGGCALDDYNCQVANITLVQQSPVSYKNSRWIWRASFLLRSLFQEPCSHRNAFRRETINPDRCDEGDPASVSWGGHARTARSPAQNPIARWNQTRSVERRFFSESWSMGGGGEKSLPSAVVLVIACVLESARSALVAHYYLLTVAALNSSADGSIQRCAVYEESTLARRNACLDTLTDQGYIRTAVDFATILQDIDDCSQATPRKIDSKKNGISVFRIIKPGTRWCGAGNHADSFDHLGTETKIDRCCRAHDFCPVSLARKTRAYGIYNFNGFTVSHCDCDLSFRNCLKKVGTEAADQTGKTLFDVLKAPCVQFRSGTNSTGGCGLDDYDCQVANIILVRENPVSYKNSRWIWHGYYHVALNF</sequence>
<organism evidence="8">
    <name type="scientific">Darwinula stevensoni</name>
    <dbReference type="NCBI Taxonomy" id="69355"/>
    <lineage>
        <taxon>Eukaryota</taxon>
        <taxon>Metazoa</taxon>
        <taxon>Ecdysozoa</taxon>
        <taxon>Arthropoda</taxon>
        <taxon>Crustacea</taxon>
        <taxon>Oligostraca</taxon>
        <taxon>Ostracoda</taxon>
        <taxon>Podocopa</taxon>
        <taxon>Podocopida</taxon>
        <taxon>Darwinulocopina</taxon>
        <taxon>Darwinuloidea</taxon>
        <taxon>Darwinulidae</taxon>
        <taxon>Darwinula</taxon>
    </lineage>
</organism>
<dbReference type="Gene3D" id="1.20.90.10">
    <property type="entry name" value="Phospholipase A2 domain"/>
    <property type="match status" value="3"/>
</dbReference>
<dbReference type="GO" id="GO:0016042">
    <property type="term" value="P:lipid catabolic process"/>
    <property type="evidence" value="ECO:0007669"/>
    <property type="project" value="UniProtKB-KW"/>
</dbReference>
<dbReference type="GO" id="GO:0005576">
    <property type="term" value="C:extracellular region"/>
    <property type="evidence" value="ECO:0007669"/>
    <property type="project" value="UniProtKB-SubCell"/>
</dbReference>
<evidence type="ECO:0000313" key="9">
    <source>
        <dbReference type="Proteomes" id="UP000677054"/>
    </source>
</evidence>
<dbReference type="GO" id="GO:0050482">
    <property type="term" value="P:arachidonate secretion"/>
    <property type="evidence" value="ECO:0007669"/>
    <property type="project" value="InterPro"/>
</dbReference>
<evidence type="ECO:0000256" key="2">
    <source>
        <dbReference type="ARBA" id="ARBA00004613"/>
    </source>
</evidence>
<dbReference type="InterPro" id="IPR016090">
    <property type="entry name" value="PLA2-like_dom"/>
</dbReference>
<comment type="subcellular location">
    <subcellularLocation>
        <location evidence="2">Secreted</location>
    </subcellularLocation>
</comment>
<name>A0A7R8XDQ3_9CRUS</name>
<dbReference type="PROSITE" id="PS00118">
    <property type="entry name" value="PA2_HIS"/>
    <property type="match status" value="2"/>
</dbReference>
<feature type="region of interest" description="Disordered" evidence="6">
    <location>
        <begin position="259"/>
        <end position="295"/>
    </location>
</feature>
<dbReference type="InterPro" id="IPR036444">
    <property type="entry name" value="PLipase_A2_dom_sf"/>
</dbReference>
<dbReference type="PROSITE" id="PS51257">
    <property type="entry name" value="PROKAR_LIPOPROTEIN"/>
    <property type="match status" value="1"/>
</dbReference>
<reference evidence="8" key="1">
    <citation type="submission" date="2020-11" db="EMBL/GenBank/DDBJ databases">
        <authorList>
            <person name="Tran Van P."/>
        </authorList>
    </citation>
    <scope>NUCLEOTIDE SEQUENCE</scope>
</reference>
<evidence type="ECO:0000313" key="8">
    <source>
        <dbReference type="EMBL" id="CAD7248678.1"/>
    </source>
</evidence>
<feature type="domain" description="Phospholipase A2-like central" evidence="7">
    <location>
        <begin position="635"/>
        <end position="728"/>
    </location>
</feature>
<dbReference type="OrthoDB" id="6075074at2759"/>
<evidence type="ECO:0000256" key="5">
    <source>
        <dbReference type="ARBA" id="ARBA00023098"/>
    </source>
</evidence>
<dbReference type="SUPFAM" id="SSF48619">
    <property type="entry name" value="Phospholipase A2, PLA2"/>
    <property type="match status" value="3"/>
</dbReference>
<evidence type="ECO:0000259" key="7">
    <source>
        <dbReference type="Pfam" id="PF05826"/>
    </source>
</evidence>
<keyword evidence="9" id="KW-1185">Reference proteome</keyword>
<dbReference type="GO" id="GO:0006644">
    <property type="term" value="P:phospholipid metabolic process"/>
    <property type="evidence" value="ECO:0007669"/>
    <property type="project" value="InterPro"/>
</dbReference>
<comment type="cofactor">
    <cofactor evidence="1">
        <name>Ca(2+)</name>
        <dbReference type="ChEBI" id="CHEBI:29108"/>
    </cofactor>
</comment>
<keyword evidence="4" id="KW-0442">Lipid degradation</keyword>
<keyword evidence="5" id="KW-0443">Lipid metabolism</keyword>
<evidence type="ECO:0000256" key="3">
    <source>
        <dbReference type="ARBA" id="ARBA00022525"/>
    </source>
</evidence>
<evidence type="ECO:0000256" key="6">
    <source>
        <dbReference type="SAM" id="MobiDB-lite"/>
    </source>
</evidence>
<dbReference type="EMBL" id="LR901465">
    <property type="protein sequence ID" value="CAD7248678.1"/>
    <property type="molecule type" value="Genomic_DNA"/>
</dbReference>